<name>A0ABP8Q4S0_9ACTN</name>
<dbReference type="InterPro" id="IPR036689">
    <property type="entry name" value="ESAT-6-like_sf"/>
</dbReference>
<gene>
    <name evidence="2" type="ORF">GCM10023191_041390</name>
</gene>
<comment type="similarity">
    <text evidence="1">Belongs to the WXG100 family.</text>
</comment>
<proteinExistence type="inferred from homology"/>
<protein>
    <recommendedName>
        <fullName evidence="1">ESAT-6-like protein</fullName>
    </recommendedName>
</protein>
<evidence type="ECO:0000313" key="3">
    <source>
        <dbReference type="Proteomes" id="UP001500503"/>
    </source>
</evidence>
<dbReference type="EMBL" id="BAABHF010000022">
    <property type="protein sequence ID" value="GAA4497612.1"/>
    <property type="molecule type" value="Genomic_DNA"/>
</dbReference>
<dbReference type="InterPro" id="IPR010310">
    <property type="entry name" value="T7SS_ESAT-6-like"/>
</dbReference>
<dbReference type="NCBIfam" id="TIGR03930">
    <property type="entry name" value="WXG100_ESAT6"/>
    <property type="match status" value="1"/>
</dbReference>
<comment type="caution">
    <text evidence="2">The sequence shown here is derived from an EMBL/GenBank/DDBJ whole genome shotgun (WGS) entry which is preliminary data.</text>
</comment>
<reference evidence="3" key="1">
    <citation type="journal article" date="2019" name="Int. J. Syst. Evol. Microbiol.">
        <title>The Global Catalogue of Microorganisms (GCM) 10K type strain sequencing project: providing services to taxonomists for standard genome sequencing and annotation.</title>
        <authorList>
            <consortium name="The Broad Institute Genomics Platform"/>
            <consortium name="The Broad Institute Genome Sequencing Center for Infectious Disease"/>
            <person name="Wu L."/>
            <person name="Ma J."/>
        </authorList>
    </citation>
    <scope>NUCLEOTIDE SEQUENCE [LARGE SCALE GENOMIC DNA]</scope>
    <source>
        <strain evidence="3">JCM 17933</strain>
    </source>
</reference>
<evidence type="ECO:0000313" key="2">
    <source>
        <dbReference type="EMBL" id="GAA4497612.1"/>
    </source>
</evidence>
<keyword evidence="3" id="KW-1185">Reference proteome</keyword>
<sequence>MLQTNLDTIVSASQFVHDAADSIHAQLIQLRNHIDSLKGGWKSPAATAYCDQQMVDWDTRAGAVRDALYVIADNLSTSHKSYNEMEEDNLLGITQAGSAMNG</sequence>
<evidence type="ECO:0000256" key="1">
    <source>
        <dbReference type="RuleBase" id="RU362001"/>
    </source>
</evidence>
<dbReference type="Pfam" id="PF06013">
    <property type="entry name" value="WXG100"/>
    <property type="match status" value="1"/>
</dbReference>
<dbReference type="Gene3D" id="1.10.287.1060">
    <property type="entry name" value="ESAT-6-like"/>
    <property type="match status" value="1"/>
</dbReference>
<accession>A0ABP8Q4S0</accession>
<dbReference type="SUPFAM" id="SSF140453">
    <property type="entry name" value="EsxAB dimer-like"/>
    <property type="match status" value="1"/>
</dbReference>
<organism evidence="2 3">
    <name type="scientific">Actinoallomurus oryzae</name>
    <dbReference type="NCBI Taxonomy" id="502180"/>
    <lineage>
        <taxon>Bacteria</taxon>
        <taxon>Bacillati</taxon>
        <taxon>Actinomycetota</taxon>
        <taxon>Actinomycetes</taxon>
        <taxon>Streptosporangiales</taxon>
        <taxon>Thermomonosporaceae</taxon>
        <taxon>Actinoallomurus</taxon>
    </lineage>
</organism>
<dbReference type="Proteomes" id="UP001500503">
    <property type="component" value="Unassembled WGS sequence"/>
</dbReference>